<dbReference type="OrthoDB" id="9772863at2"/>
<gene>
    <name evidence="7" type="primary">per1_3</name>
    <name evidence="7" type="ORF">NCTC13492_01536</name>
    <name evidence="6" type="ORF">SAMN05421542_2719</name>
</gene>
<comment type="catalytic activity">
    <reaction evidence="1">
        <text>a beta-lactam + H2O = a substituted beta-amino acid</text>
        <dbReference type="Rhea" id="RHEA:20401"/>
        <dbReference type="ChEBI" id="CHEBI:15377"/>
        <dbReference type="ChEBI" id="CHEBI:35627"/>
        <dbReference type="ChEBI" id="CHEBI:140347"/>
        <dbReference type="EC" id="3.5.2.6"/>
    </reaction>
</comment>
<evidence type="ECO:0000259" key="5">
    <source>
        <dbReference type="Pfam" id="PF13354"/>
    </source>
</evidence>
<name>A0A2X2VRR9_CHRJE</name>
<keyword evidence="8" id="KW-1185">Reference proteome</keyword>
<dbReference type="RefSeq" id="WP_089737334.1">
    <property type="nucleotide sequence ID" value="NZ_FNEG01000004.1"/>
</dbReference>
<evidence type="ECO:0000313" key="8">
    <source>
        <dbReference type="Proteomes" id="UP000199426"/>
    </source>
</evidence>
<dbReference type="GO" id="GO:0008800">
    <property type="term" value="F:beta-lactamase activity"/>
    <property type="evidence" value="ECO:0007669"/>
    <property type="project" value="UniProtKB-EC"/>
</dbReference>
<proteinExistence type="inferred from homology"/>
<feature type="chain" id="PRO_5016607927" description="beta-lactamase" evidence="4">
    <location>
        <begin position="22"/>
        <end position="298"/>
    </location>
</feature>
<evidence type="ECO:0000256" key="4">
    <source>
        <dbReference type="SAM" id="SignalP"/>
    </source>
</evidence>
<protein>
    <recommendedName>
        <fullName evidence="3">beta-lactamase</fullName>
        <ecNumber evidence="3">3.5.2.6</ecNumber>
    </recommendedName>
</protein>
<dbReference type="STRING" id="445960.SAMN05421542_2719"/>
<dbReference type="Proteomes" id="UP000251670">
    <property type="component" value="Unassembled WGS sequence"/>
</dbReference>
<keyword evidence="4" id="KW-0732">Signal</keyword>
<dbReference type="GO" id="GO:0046677">
    <property type="term" value="P:response to antibiotic"/>
    <property type="evidence" value="ECO:0007669"/>
    <property type="project" value="InterPro"/>
</dbReference>
<dbReference type="InterPro" id="IPR012338">
    <property type="entry name" value="Beta-lactam/transpept-like"/>
</dbReference>
<dbReference type="Gene3D" id="3.40.710.10">
    <property type="entry name" value="DD-peptidase/beta-lactamase superfamily"/>
    <property type="match status" value="1"/>
</dbReference>
<feature type="signal peptide" evidence="4">
    <location>
        <begin position="1"/>
        <end position="21"/>
    </location>
</feature>
<organism evidence="7 9">
    <name type="scientific">Chryseobacterium jejuense</name>
    <dbReference type="NCBI Taxonomy" id="445960"/>
    <lineage>
        <taxon>Bacteria</taxon>
        <taxon>Pseudomonadati</taxon>
        <taxon>Bacteroidota</taxon>
        <taxon>Flavobacteriia</taxon>
        <taxon>Flavobacteriales</taxon>
        <taxon>Weeksellaceae</taxon>
        <taxon>Chryseobacterium group</taxon>
        <taxon>Chryseobacterium</taxon>
    </lineage>
</organism>
<accession>A0A2X2VRR9</accession>
<evidence type="ECO:0000313" key="6">
    <source>
        <dbReference type="EMBL" id="SDJ12139.1"/>
    </source>
</evidence>
<dbReference type="SUPFAM" id="SSF56601">
    <property type="entry name" value="beta-lactamase/transpeptidase-like"/>
    <property type="match status" value="1"/>
</dbReference>
<sequence>MKSKKIILTLFILFISLPLFSQNNTNPEFKKVIETIIAHKKADIGVSIVTAGTHKKEVTQINGNKPLPMLSTFKFPVALAVLHKVEKGELSLQQKIYIKKEELLEDTYSPFREKYPEGNMELSLEECIHWMMVYSDNNLTDILIRLIGGPDYVQNFINSKDIVIKNDEEGMHKDWDSQFINTITPNAAIRLLEQFYNGKILNKEHTKWLYTVMINNATGTKRLKGKLPKDVKVAHRTGTSFTNKAGMTGAINNYGIIELSDKKRIYIAVFIHDTFETFENSEAIIADIAKAAYNYYNK</sequence>
<dbReference type="PANTHER" id="PTHR35333:SF3">
    <property type="entry name" value="BETA-LACTAMASE-TYPE TRANSPEPTIDASE FOLD CONTAINING PROTEIN"/>
    <property type="match status" value="1"/>
</dbReference>
<dbReference type="EMBL" id="UAWB01000002">
    <property type="protein sequence ID" value="SQB27953.1"/>
    <property type="molecule type" value="Genomic_DNA"/>
</dbReference>
<dbReference type="NCBIfam" id="NF033103">
    <property type="entry name" value="bla_class_A"/>
    <property type="match status" value="1"/>
</dbReference>
<dbReference type="InterPro" id="IPR045155">
    <property type="entry name" value="Beta-lactam_cat"/>
</dbReference>
<dbReference type="Proteomes" id="UP000199426">
    <property type="component" value="Unassembled WGS sequence"/>
</dbReference>
<dbReference type="PANTHER" id="PTHR35333">
    <property type="entry name" value="BETA-LACTAMASE"/>
    <property type="match status" value="1"/>
</dbReference>
<feature type="domain" description="Beta-lactamase class A catalytic" evidence="5">
    <location>
        <begin position="54"/>
        <end position="270"/>
    </location>
</feature>
<dbReference type="EMBL" id="FNEG01000004">
    <property type="protein sequence ID" value="SDJ12139.1"/>
    <property type="molecule type" value="Genomic_DNA"/>
</dbReference>
<evidence type="ECO:0000313" key="9">
    <source>
        <dbReference type="Proteomes" id="UP000251670"/>
    </source>
</evidence>
<evidence type="ECO:0000256" key="2">
    <source>
        <dbReference type="ARBA" id="ARBA00009009"/>
    </source>
</evidence>
<reference evidence="7 9" key="2">
    <citation type="submission" date="2018-06" db="EMBL/GenBank/DDBJ databases">
        <authorList>
            <consortium name="Pathogen Informatics"/>
            <person name="Doyle S."/>
        </authorList>
    </citation>
    <scope>NUCLEOTIDE SEQUENCE [LARGE SCALE GENOMIC DNA]</scope>
    <source>
        <strain evidence="7 9">NCTC13492</strain>
    </source>
</reference>
<dbReference type="AlphaFoldDB" id="A0A2X2VRR9"/>
<evidence type="ECO:0000256" key="3">
    <source>
        <dbReference type="ARBA" id="ARBA00012865"/>
    </source>
</evidence>
<keyword evidence="7" id="KW-0378">Hydrolase</keyword>
<dbReference type="EC" id="3.5.2.6" evidence="3"/>
<evidence type="ECO:0000256" key="1">
    <source>
        <dbReference type="ARBA" id="ARBA00001526"/>
    </source>
</evidence>
<dbReference type="Pfam" id="PF13354">
    <property type="entry name" value="Beta-lactamase2"/>
    <property type="match status" value="1"/>
</dbReference>
<evidence type="ECO:0000313" key="7">
    <source>
        <dbReference type="EMBL" id="SQB27953.1"/>
    </source>
</evidence>
<dbReference type="GO" id="GO:0030655">
    <property type="term" value="P:beta-lactam antibiotic catabolic process"/>
    <property type="evidence" value="ECO:0007669"/>
    <property type="project" value="InterPro"/>
</dbReference>
<dbReference type="InterPro" id="IPR000871">
    <property type="entry name" value="Beta-lactam_class-A"/>
</dbReference>
<reference evidence="6 8" key="1">
    <citation type="submission" date="2016-10" db="EMBL/GenBank/DDBJ databases">
        <authorList>
            <person name="Varghese N."/>
            <person name="Submissions S."/>
        </authorList>
    </citation>
    <scope>NUCLEOTIDE SEQUENCE [LARGE SCALE GENOMIC DNA]</scope>
    <source>
        <strain evidence="6 8">DSM 19299</strain>
    </source>
</reference>
<comment type="similarity">
    <text evidence="2">Belongs to the class-A beta-lactamase family.</text>
</comment>